<dbReference type="PANTHER" id="PTHR22677">
    <property type="entry name" value="ANKYRIN REPEAT DOMAIN-CONTAINING PROTEIN 60"/>
    <property type="match status" value="1"/>
</dbReference>
<reference evidence="3 4" key="1">
    <citation type="journal article" date="2009" name="Science">
        <title>Green evolution and dynamic adaptations revealed by genomes of the marine picoeukaryotes Micromonas.</title>
        <authorList>
            <person name="Worden A.Z."/>
            <person name="Lee J.H."/>
            <person name="Mock T."/>
            <person name="Rouze P."/>
            <person name="Simmons M.P."/>
            <person name="Aerts A.L."/>
            <person name="Allen A.E."/>
            <person name="Cuvelier M.L."/>
            <person name="Derelle E."/>
            <person name="Everett M.V."/>
            <person name="Foulon E."/>
            <person name="Grimwood J."/>
            <person name="Gundlach H."/>
            <person name="Henrissat B."/>
            <person name="Napoli C."/>
            <person name="McDonald S.M."/>
            <person name="Parker M.S."/>
            <person name="Rombauts S."/>
            <person name="Salamov A."/>
            <person name="Von Dassow P."/>
            <person name="Badger J.H."/>
            <person name="Coutinho P.M."/>
            <person name="Demir E."/>
            <person name="Dubchak I."/>
            <person name="Gentemann C."/>
            <person name="Eikrem W."/>
            <person name="Gready J.E."/>
            <person name="John U."/>
            <person name="Lanier W."/>
            <person name="Lindquist E.A."/>
            <person name="Lucas S."/>
            <person name="Mayer K.F."/>
            <person name="Moreau H."/>
            <person name="Not F."/>
            <person name="Otillar R."/>
            <person name="Panaud O."/>
            <person name="Pangilinan J."/>
            <person name="Paulsen I."/>
            <person name="Piegu B."/>
            <person name="Poliakov A."/>
            <person name="Robbens S."/>
            <person name="Schmutz J."/>
            <person name="Toulza E."/>
            <person name="Wyss T."/>
            <person name="Zelensky A."/>
            <person name="Zhou K."/>
            <person name="Armbrust E.V."/>
            <person name="Bhattacharya D."/>
            <person name="Goodenough U.W."/>
            <person name="Van de Peer Y."/>
            <person name="Grigoriev I.V."/>
        </authorList>
    </citation>
    <scope>NUCLEOTIDE SEQUENCE [LARGE SCALE GENOMIC DNA]</scope>
    <source>
        <strain evidence="3 4">CCMP1545</strain>
    </source>
</reference>
<evidence type="ECO:0000256" key="2">
    <source>
        <dbReference type="SAM" id="MobiDB-lite"/>
    </source>
</evidence>
<dbReference type="OMA" id="MNERATE"/>
<proteinExistence type="predicted"/>
<dbReference type="Pfam" id="PF12796">
    <property type="entry name" value="Ank_2"/>
    <property type="match status" value="1"/>
</dbReference>
<dbReference type="GeneID" id="9684795"/>
<dbReference type="InterPro" id="IPR036770">
    <property type="entry name" value="Ankyrin_rpt-contain_sf"/>
</dbReference>
<evidence type="ECO:0000313" key="4">
    <source>
        <dbReference type="Proteomes" id="UP000001876"/>
    </source>
</evidence>
<protein>
    <submittedName>
        <fullName evidence="3">Predicted protein</fullName>
    </submittedName>
</protein>
<dbReference type="RefSeq" id="XP_003059355.1">
    <property type="nucleotide sequence ID" value="XM_003059309.1"/>
</dbReference>
<feature type="region of interest" description="Disordered" evidence="2">
    <location>
        <begin position="1"/>
        <end position="38"/>
    </location>
</feature>
<dbReference type="AlphaFoldDB" id="C1MTP4"/>
<feature type="compositionally biased region" description="Basic and acidic residues" evidence="2">
    <location>
        <begin position="16"/>
        <end position="26"/>
    </location>
</feature>
<feature type="repeat" description="ANK" evidence="1">
    <location>
        <begin position="99"/>
        <end position="131"/>
    </location>
</feature>
<keyword evidence="1" id="KW-0040">ANK repeat</keyword>
<dbReference type="SUPFAM" id="SSF48403">
    <property type="entry name" value="Ankyrin repeat"/>
    <property type="match status" value="1"/>
</dbReference>
<sequence length="225" mass="24710">MGGGGESTRRKGSSPKYDKTMNERATEPFTNSWGEKPRFGWEAPGGIDRAGDGPEAHVLFAPERVHEAACKGFLDEVIWLLDKAPEDGGRVGVDHLDPGGRTPLHFACGWGREDIVRALIDRGATLEVRDMWKKAPVDWALQARHDRVVEILRIAAVMRGVHGGKGRVAPLSTMTEVVSGKTDDEVETDIKEFTCGVFEEYAKRDTVPEGHTFGGKVVDPFKEEA</sequence>
<dbReference type="EMBL" id="GG663740">
    <property type="protein sequence ID" value="EEH56487.1"/>
    <property type="molecule type" value="Genomic_DNA"/>
</dbReference>
<dbReference type="Gene3D" id="1.25.40.20">
    <property type="entry name" value="Ankyrin repeat-containing domain"/>
    <property type="match status" value="1"/>
</dbReference>
<dbReference type="InterPro" id="IPR002110">
    <property type="entry name" value="Ankyrin_rpt"/>
</dbReference>
<dbReference type="Proteomes" id="UP000001876">
    <property type="component" value="Unassembled WGS sequence"/>
</dbReference>
<dbReference type="KEGG" id="mpp:MICPUCDRAFT_58497"/>
<dbReference type="STRING" id="564608.C1MTP4"/>
<dbReference type="PANTHER" id="PTHR22677:SF4">
    <property type="entry name" value="USHER SYNDROME TYPE-1G PROTEIN-LIKE PROTEIN"/>
    <property type="match status" value="1"/>
</dbReference>
<dbReference type="PROSITE" id="PS50297">
    <property type="entry name" value="ANK_REP_REGION"/>
    <property type="match status" value="1"/>
</dbReference>
<accession>C1MTP4</accession>
<name>C1MTP4_MICPC</name>
<organism evidence="4">
    <name type="scientific">Micromonas pusilla (strain CCMP1545)</name>
    <name type="common">Picoplanktonic green alga</name>
    <dbReference type="NCBI Taxonomy" id="564608"/>
    <lineage>
        <taxon>Eukaryota</taxon>
        <taxon>Viridiplantae</taxon>
        <taxon>Chlorophyta</taxon>
        <taxon>Mamiellophyceae</taxon>
        <taxon>Mamiellales</taxon>
        <taxon>Mamiellaceae</taxon>
        <taxon>Micromonas</taxon>
    </lineage>
</organism>
<evidence type="ECO:0000256" key="1">
    <source>
        <dbReference type="PROSITE-ProRule" id="PRU00023"/>
    </source>
</evidence>
<dbReference type="OrthoDB" id="426293at2759"/>
<keyword evidence="4" id="KW-1185">Reference proteome</keyword>
<dbReference type="InterPro" id="IPR039323">
    <property type="entry name" value="ANKRD_45/46/60"/>
</dbReference>
<dbReference type="PROSITE" id="PS50088">
    <property type="entry name" value="ANK_REPEAT"/>
    <property type="match status" value="1"/>
</dbReference>
<evidence type="ECO:0000313" key="3">
    <source>
        <dbReference type="EMBL" id="EEH56487.1"/>
    </source>
</evidence>
<gene>
    <name evidence="3" type="ORF">MICPUCDRAFT_58497</name>
</gene>
<dbReference type="SMART" id="SM00248">
    <property type="entry name" value="ANK"/>
    <property type="match status" value="1"/>
</dbReference>